<dbReference type="PANTHER" id="PTHR45138:SF9">
    <property type="entry name" value="DIGUANYLATE CYCLASE DGCM-RELATED"/>
    <property type="match status" value="1"/>
</dbReference>
<dbReference type="NCBIfam" id="TIGR00254">
    <property type="entry name" value="GGDEF"/>
    <property type="match status" value="1"/>
</dbReference>
<evidence type="ECO:0000259" key="2">
    <source>
        <dbReference type="PROSITE" id="PS50887"/>
    </source>
</evidence>
<protein>
    <submittedName>
        <fullName evidence="3">GGDEF domain-containing protein</fullName>
    </submittedName>
</protein>
<feature type="transmembrane region" description="Helical" evidence="1">
    <location>
        <begin position="46"/>
        <end position="64"/>
    </location>
</feature>
<keyword evidence="1" id="KW-0472">Membrane</keyword>
<dbReference type="Proteomes" id="UP000325182">
    <property type="component" value="Unassembled WGS sequence"/>
</dbReference>
<dbReference type="Gene3D" id="3.30.70.270">
    <property type="match status" value="1"/>
</dbReference>
<gene>
    <name evidence="3" type="ORF">FZC84_19625</name>
</gene>
<dbReference type="FunFam" id="3.30.70.270:FF:000001">
    <property type="entry name" value="Diguanylate cyclase domain protein"/>
    <property type="match status" value="1"/>
</dbReference>
<dbReference type="PANTHER" id="PTHR45138">
    <property type="entry name" value="REGULATORY COMPONENTS OF SENSORY TRANSDUCTION SYSTEM"/>
    <property type="match status" value="1"/>
</dbReference>
<evidence type="ECO:0000256" key="1">
    <source>
        <dbReference type="SAM" id="Phobius"/>
    </source>
</evidence>
<proteinExistence type="predicted"/>
<organism evidence="3 4">
    <name type="scientific">Rossellomorea vietnamensis</name>
    <dbReference type="NCBI Taxonomy" id="218284"/>
    <lineage>
        <taxon>Bacteria</taxon>
        <taxon>Bacillati</taxon>
        <taxon>Bacillota</taxon>
        <taxon>Bacilli</taxon>
        <taxon>Bacillales</taxon>
        <taxon>Bacillaceae</taxon>
        <taxon>Rossellomorea</taxon>
    </lineage>
</organism>
<reference evidence="3 4" key="1">
    <citation type="submission" date="2019-08" db="EMBL/GenBank/DDBJ databases">
        <title>Bacillus genomes from the desert of Cuatro Cienegas, Coahuila.</title>
        <authorList>
            <person name="Olmedo-Alvarez G."/>
        </authorList>
    </citation>
    <scope>NUCLEOTIDE SEQUENCE [LARGE SCALE GENOMIC DNA]</scope>
    <source>
        <strain evidence="3 4">CH128b_4D</strain>
    </source>
</reference>
<feature type="transmembrane region" description="Helical" evidence="1">
    <location>
        <begin position="184"/>
        <end position="206"/>
    </location>
</feature>
<dbReference type="PROSITE" id="PS50887">
    <property type="entry name" value="GGDEF"/>
    <property type="match status" value="1"/>
</dbReference>
<keyword evidence="1" id="KW-0812">Transmembrane</keyword>
<feature type="transmembrane region" description="Helical" evidence="1">
    <location>
        <begin position="133"/>
        <end position="152"/>
    </location>
</feature>
<dbReference type="SMART" id="SM00267">
    <property type="entry name" value="GGDEF"/>
    <property type="match status" value="1"/>
</dbReference>
<feature type="transmembrane region" description="Helical" evidence="1">
    <location>
        <begin position="159"/>
        <end position="178"/>
    </location>
</feature>
<feature type="domain" description="GGDEF" evidence="2">
    <location>
        <begin position="249"/>
        <end position="378"/>
    </location>
</feature>
<accession>A0A5D4M7T1</accession>
<evidence type="ECO:0000313" key="4">
    <source>
        <dbReference type="Proteomes" id="UP000325182"/>
    </source>
</evidence>
<dbReference type="SUPFAM" id="SSF55073">
    <property type="entry name" value="Nucleotide cyclase"/>
    <property type="match status" value="1"/>
</dbReference>
<evidence type="ECO:0000313" key="3">
    <source>
        <dbReference type="EMBL" id="TYR97030.1"/>
    </source>
</evidence>
<dbReference type="EMBL" id="VTEG01000022">
    <property type="protein sequence ID" value="TYR97030.1"/>
    <property type="molecule type" value="Genomic_DNA"/>
</dbReference>
<dbReference type="InterPro" id="IPR000160">
    <property type="entry name" value="GGDEF_dom"/>
</dbReference>
<name>A0A5D4M7T1_9BACI</name>
<keyword evidence="1" id="KW-1133">Transmembrane helix</keyword>
<dbReference type="InterPro" id="IPR050469">
    <property type="entry name" value="Diguanylate_Cyclase"/>
</dbReference>
<feature type="transmembrane region" description="Helical" evidence="1">
    <location>
        <begin position="108"/>
        <end position="127"/>
    </location>
</feature>
<dbReference type="AlphaFoldDB" id="A0A5D4M7T1"/>
<dbReference type="CDD" id="cd01949">
    <property type="entry name" value="GGDEF"/>
    <property type="match status" value="1"/>
</dbReference>
<dbReference type="InterPro" id="IPR029787">
    <property type="entry name" value="Nucleotide_cyclase"/>
</dbReference>
<dbReference type="GO" id="GO:0052621">
    <property type="term" value="F:diguanylate cyclase activity"/>
    <property type="evidence" value="ECO:0007669"/>
    <property type="project" value="TreeGrafter"/>
</dbReference>
<feature type="transmembrane region" description="Helical" evidence="1">
    <location>
        <begin position="76"/>
        <end position="96"/>
    </location>
</feature>
<comment type="caution">
    <text evidence="3">The sequence shown here is derived from an EMBL/GenBank/DDBJ whole genome shotgun (WGS) entry which is preliminary data.</text>
</comment>
<dbReference type="InterPro" id="IPR043128">
    <property type="entry name" value="Rev_trsase/Diguanyl_cyclase"/>
</dbReference>
<sequence length="379" mass="44141">MDMPASCTTLTARPFRVRFYFAFNRRARERKAMANALPLSLQKLKYRFYAVLLPVFLLVAGLGWYEEAQKPEEDPINMIIMPTLIVLFFISILVLFFKKDWSEAVEKFMIIAVCLVSAVKFTYVVTYELEQTMSLGTFTFWMPMFYMFLFFLLNIRWAFIVTAFTYIWFLGVGIYRFPDLMGTPAAFILIHYFFANLVFLVTLFFLHTVKQSYIKAEVLEEMANTDYLTGLPNRRRIDKELIKGLEKKQKLSIIYMDIDHFKQINDSYGHTAGDTVLKEFTFKTLEVLDKGDLLGRWGGEEFMLVLKRKGIEDAKHLAEKIRKHISRQDYKRINGLTASFGVAELQAGDTLDSLLNRADKALYEAKNNGRDQVVMKKQQ</sequence>
<dbReference type="Pfam" id="PF00990">
    <property type="entry name" value="GGDEF"/>
    <property type="match status" value="1"/>
</dbReference>